<proteinExistence type="inferred from homology"/>
<dbReference type="PANTHER" id="PTHR43445">
    <property type="entry name" value="UDP-N-ACETYLMURAMATE--L-ALANINE LIGASE-RELATED"/>
    <property type="match status" value="1"/>
</dbReference>
<keyword evidence="9 14" id="KW-0133">Cell shape</keyword>
<protein>
    <recommendedName>
        <fullName evidence="3 14">UDP-N-acetylmuramate--L-alanine ligase</fullName>
        <ecNumber evidence="3 14">6.3.2.8</ecNumber>
    </recommendedName>
    <alternativeName>
        <fullName evidence="14">UDP-N-acetylmuramoyl-L-alanine synthetase</fullName>
    </alternativeName>
</protein>
<dbReference type="EMBL" id="JHAJ01000113">
    <property type="protein sequence ID" value="KLA44886.1"/>
    <property type="molecule type" value="Genomic_DNA"/>
</dbReference>
<evidence type="ECO:0000256" key="14">
    <source>
        <dbReference type="HAMAP-Rule" id="MF_00046"/>
    </source>
</evidence>
<keyword evidence="5 14" id="KW-0436">Ligase</keyword>
<keyword evidence="12 14" id="KW-0961">Cell wall biogenesis/degradation</keyword>
<feature type="domain" description="Mur ligase N-terminal catalytic" evidence="15">
    <location>
        <begin position="33"/>
        <end position="126"/>
    </location>
</feature>
<keyword evidence="6 14" id="KW-0132">Cell division</keyword>
<evidence type="ECO:0000256" key="7">
    <source>
        <dbReference type="ARBA" id="ARBA00022741"/>
    </source>
</evidence>
<feature type="domain" description="Mur ligase central" evidence="17">
    <location>
        <begin position="133"/>
        <end position="301"/>
    </location>
</feature>
<reference evidence="18 19" key="1">
    <citation type="journal article" date="2015" name="BMC Microbiol.">
        <title>Lactobacillus ruminis strains cluster according to their mammalian gut source.</title>
        <authorList>
            <person name="O' Donnell M.M."/>
            <person name="Harris H.M."/>
            <person name="Lynch D.B."/>
            <person name="Ross R.P."/>
            <person name="O'Toole P.W."/>
        </authorList>
    </citation>
    <scope>NUCLEOTIDE SEQUENCE [LARGE SCALE GENOMIC DNA]</scope>
    <source>
        <strain evidence="18 19">ATCC 27780</strain>
    </source>
</reference>
<evidence type="ECO:0000313" key="18">
    <source>
        <dbReference type="EMBL" id="KLA44886.1"/>
    </source>
</evidence>
<evidence type="ECO:0000259" key="17">
    <source>
        <dbReference type="Pfam" id="PF08245"/>
    </source>
</evidence>
<dbReference type="GO" id="GO:0008763">
    <property type="term" value="F:UDP-N-acetylmuramate-L-alanine ligase activity"/>
    <property type="evidence" value="ECO:0007669"/>
    <property type="project" value="UniProtKB-UniRule"/>
</dbReference>
<comment type="pathway">
    <text evidence="2 14">Cell wall biogenesis; peptidoglycan biosynthesis.</text>
</comment>
<feature type="binding site" evidence="14">
    <location>
        <begin position="135"/>
        <end position="141"/>
    </location>
    <ligand>
        <name>ATP</name>
        <dbReference type="ChEBI" id="CHEBI:30616"/>
    </ligand>
</feature>
<comment type="catalytic activity">
    <reaction evidence="13 14">
        <text>UDP-N-acetyl-alpha-D-muramate + L-alanine + ATP = UDP-N-acetyl-alpha-D-muramoyl-L-alanine + ADP + phosphate + H(+)</text>
        <dbReference type="Rhea" id="RHEA:23372"/>
        <dbReference type="ChEBI" id="CHEBI:15378"/>
        <dbReference type="ChEBI" id="CHEBI:30616"/>
        <dbReference type="ChEBI" id="CHEBI:43474"/>
        <dbReference type="ChEBI" id="CHEBI:57972"/>
        <dbReference type="ChEBI" id="CHEBI:70757"/>
        <dbReference type="ChEBI" id="CHEBI:83898"/>
        <dbReference type="ChEBI" id="CHEBI:456216"/>
        <dbReference type="EC" id="6.3.2.8"/>
    </reaction>
</comment>
<dbReference type="Gene3D" id="3.90.190.20">
    <property type="entry name" value="Mur ligase, C-terminal domain"/>
    <property type="match status" value="1"/>
</dbReference>
<evidence type="ECO:0000256" key="12">
    <source>
        <dbReference type="ARBA" id="ARBA00023316"/>
    </source>
</evidence>
<organism evidence="18 19">
    <name type="scientific">Ligilactobacillus ruminis</name>
    <dbReference type="NCBI Taxonomy" id="1623"/>
    <lineage>
        <taxon>Bacteria</taxon>
        <taxon>Bacillati</taxon>
        <taxon>Bacillota</taxon>
        <taxon>Bacilli</taxon>
        <taxon>Lactobacillales</taxon>
        <taxon>Lactobacillaceae</taxon>
        <taxon>Ligilactobacillus</taxon>
    </lineage>
</organism>
<dbReference type="InterPro" id="IPR004101">
    <property type="entry name" value="Mur_ligase_C"/>
</dbReference>
<keyword evidence="8 14" id="KW-0067">ATP-binding</keyword>
<dbReference type="GO" id="GO:0005524">
    <property type="term" value="F:ATP binding"/>
    <property type="evidence" value="ECO:0007669"/>
    <property type="project" value="UniProtKB-UniRule"/>
</dbReference>
<sequence length="467" mass="52249">MAFIYAHHYGKLNVIVDYEKRTFDMDMNTTYFFVGIKGTGMSALALILNDKGCNVLGSDIEKYTFTQRGLEQAGIKILPFDKDNIQANMTIVAGNAFSDDHEEIAKAKEMGLKVLTYPEVVEMLVEETTSIGVAGAHGKTSTTGLLSHVLSGVSPTSYLIGDGTGKGVPDARFFVFEADEYRRHFAGYHPDYTIMTNIDFDHPDYFTGIEDVCDAFQELANHTKKALFVWGEDKHLQNIKVDIPVYSYGTEENDDVRAENIKRTTKGSSFDVYLHDEFLGTFDIPLFGKHNVLNSLAVIAVSHLEKIDAEEVKRELLTFKGVKRRFSEKKVADMVIIDDYAHHPSEIAATIDAARQQYPKKKIIAVFQPHTFSRTVALMDDFAKSLDLADKVYLTEIFSSIREQNGEVSAKDLGEKISKGGEVLSLDNMSPLLDFHDDVVIFMGAGDIPKYEHAYEELLSNLSLKNN</sequence>
<dbReference type="SUPFAM" id="SSF53623">
    <property type="entry name" value="MurD-like peptide ligases, catalytic domain"/>
    <property type="match status" value="1"/>
</dbReference>
<keyword evidence="11 14" id="KW-0131">Cell cycle</keyword>
<evidence type="ECO:0000256" key="2">
    <source>
        <dbReference type="ARBA" id="ARBA00004752"/>
    </source>
</evidence>
<dbReference type="UniPathway" id="UPA00219"/>
<dbReference type="EC" id="6.3.2.8" evidence="3 14"/>
<evidence type="ECO:0000256" key="6">
    <source>
        <dbReference type="ARBA" id="ARBA00022618"/>
    </source>
</evidence>
<dbReference type="GO" id="GO:0009252">
    <property type="term" value="P:peptidoglycan biosynthetic process"/>
    <property type="evidence" value="ECO:0007669"/>
    <property type="project" value="UniProtKB-UniRule"/>
</dbReference>
<evidence type="ECO:0000313" key="19">
    <source>
        <dbReference type="Proteomes" id="UP000035618"/>
    </source>
</evidence>
<dbReference type="InterPro" id="IPR013221">
    <property type="entry name" value="Mur_ligase_cen"/>
</dbReference>
<dbReference type="Proteomes" id="UP000035618">
    <property type="component" value="Unassembled WGS sequence"/>
</dbReference>
<dbReference type="InterPro" id="IPR005758">
    <property type="entry name" value="UDP-N-AcMur_Ala_ligase_MurC"/>
</dbReference>
<dbReference type="Gene3D" id="3.40.50.720">
    <property type="entry name" value="NAD(P)-binding Rossmann-like Domain"/>
    <property type="match status" value="1"/>
</dbReference>
<comment type="subcellular location">
    <subcellularLocation>
        <location evidence="1 14">Cytoplasm</location>
    </subcellularLocation>
</comment>
<dbReference type="Pfam" id="PF01225">
    <property type="entry name" value="Mur_ligase"/>
    <property type="match status" value="1"/>
</dbReference>
<comment type="function">
    <text evidence="14">Cell wall formation.</text>
</comment>
<feature type="domain" description="Mur ligase C-terminal" evidence="16">
    <location>
        <begin position="325"/>
        <end position="446"/>
    </location>
</feature>
<dbReference type="SUPFAM" id="SSF51984">
    <property type="entry name" value="MurCD N-terminal domain"/>
    <property type="match status" value="1"/>
</dbReference>
<evidence type="ECO:0000256" key="13">
    <source>
        <dbReference type="ARBA" id="ARBA00047833"/>
    </source>
</evidence>
<dbReference type="AlphaFoldDB" id="A0A837INN4"/>
<dbReference type="Pfam" id="PF08245">
    <property type="entry name" value="Mur_ligase_M"/>
    <property type="match status" value="1"/>
</dbReference>
<evidence type="ECO:0000256" key="1">
    <source>
        <dbReference type="ARBA" id="ARBA00004496"/>
    </source>
</evidence>
<evidence type="ECO:0000256" key="3">
    <source>
        <dbReference type="ARBA" id="ARBA00012211"/>
    </source>
</evidence>
<evidence type="ECO:0000256" key="10">
    <source>
        <dbReference type="ARBA" id="ARBA00022984"/>
    </source>
</evidence>
<dbReference type="SUPFAM" id="SSF53244">
    <property type="entry name" value="MurD-like peptide ligases, peptide-binding domain"/>
    <property type="match status" value="1"/>
</dbReference>
<dbReference type="GO" id="GO:0051301">
    <property type="term" value="P:cell division"/>
    <property type="evidence" value="ECO:0007669"/>
    <property type="project" value="UniProtKB-KW"/>
</dbReference>
<keyword evidence="4 14" id="KW-0963">Cytoplasm</keyword>
<comment type="similarity">
    <text evidence="14">Belongs to the MurCDEF family.</text>
</comment>
<dbReference type="InterPro" id="IPR000713">
    <property type="entry name" value="Mur_ligase_N"/>
</dbReference>
<name>A0A837INN4_9LACO</name>
<evidence type="ECO:0000256" key="4">
    <source>
        <dbReference type="ARBA" id="ARBA00022490"/>
    </source>
</evidence>
<dbReference type="GO" id="GO:0005737">
    <property type="term" value="C:cytoplasm"/>
    <property type="evidence" value="ECO:0007669"/>
    <property type="project" value="UniProtKB-SubCell"/>
</dbReference>
<dbReference type="InterPro" id="IPR036615">
    <property type="entry name" value="Mur_ligase_C_dom_sf"/>
</dbReference>
<dbReference type="InterPro" id="IPR036565">
    <property type="entry name" value="Mur-like_cat_sf"/>
</dbReference>
<gene>
    <name evidence="14" type="primary">murC</name>
    <name evidence="18" type="ORF">LRB_1654</name>
</gene>
<evidence type="ECO:0000256" key="5">
    <source>
        <dbReference type="ARBA" id="ARBA00022598"/>
    </source>
</evidence>
<evidence type="ECO:0000259" key="16">
    <source>
        <dbReference type="Pfam" id="PF02875"/>
    </source>
</evidence>
<evidence type="ECO:0000256" key="11">
    <source>
        <dbReference type="ARBA" id="ARBA00023306"/>
    </source>
</evidence>
<dbReference type="HAMAP" id="MF_00046">
    <property type="entry name" value="MurC"/>
    <property type="match status" value="1"/>
</dbReference>
<dbReference type="Pfam" id="PF02875">
    <property type="entry name" value="Mur_ligase_C"/>
    <property type="match status" value="1"/>
</dbReference>
<dbReference type="InterPro" id="IPR050061">
    <property type="entry name" value="MurCDEF_pg_biosynth"/>
</dbReference>
<dbReference type="GO" id="GO:0008360">
    <property type="term" value="P:regulation of cell shape"/>
    <property type="evidence" value="ECO:0007669"/>
    <property type="project" value="UniProtKB-KW"/>
</dbReference>
<accession>A0A837INN4</accession>
<keyword evidence="10 14" id="KW-0573">Peptidoglycan synthesis</keyword>
<comment type="caution">
    <text evidence="18">The sequence shown here is derived from an EMBL/GenBank/DDBJ whole genome shotgun (WGS) entry which is preliminary data.</text>
</comment>
<keyword evidence="7 14" id="KW-0547">Nucleotide-binding</keyword>
<evidence type="ECO:0000256" key="9">
    <source>
        <dbReference type="ARBA" id="ARBA00022960"/>
    </source>
</evidence>
<dbReference type="NCBIfam" id="TIGR01082">
    <property type="entry name" value="murC"/>
    <property type="match status" value="1"/>
</dbReference>
<evidence type="ECO:0000256" key="8">
    <source>
        <dbReference type="ARBA" id="ARBA00022840"/>
    </source>
</evidence>
<dbReference type="PANTHER" id="PTHR43445:SF3">
    <property type="entry name" value="UDP-N-ACETYLMURAMATE--L-ALANINE LIGASE"/>
    <property type="match status" value="1"/>
</dbReference>
<evidence type="ECO:0000259" key="15">
    <source>
        <dbReference type="Pfam" id="PF01225"/>
    </source>
</evidence>
<dbReference type="Gene3D" id="3.40.1190.10">
    <property type="entry name" value="Mur-like, catalytic domain"/>
    <property type="match status" value="1"/>
</dbReference>
<dbReference type="GO" id="GO:0071555">
    <property type="term" value="P:cell wall organization"/>
    <property type="evidence" value="ECO:0007669"/>
    <property type="project" value="UniProtKB-KW"/>
</dbReference>